<organism evidence="1 2">
    <name type="scientific">Psychrobacter piscatorii</name>
    <dbReference type="NCBI Taxonomy" id="554343"/>
    <lineage>
        <taxon>Bacteria</taxon>
        <taxon>Pseudomonadati</taxon>
        <taxon>Pseudomonadota</taxon>
        <taxon>Gammaproteobacteria</taxon>
        <taxon>Moraxellales</taxon>
        <taxon>Moraxellaceae</taxon>
        <taxon>Psychrobacter</taxon>
    </lineage>
</organism>
<reference evidence="1 2" key="1">
    <citation type="submission" date="2015-11" db="EMBL/GenBank/DDBJ databases">
        <title>Permanent draft genome of Psychrobacter piscatorii LQ58.</title>
        <authorList>
            <person name="Zhou M."/>
            <person name="Dong B."/>
            <person name="Liu Q."/>
        </authorList>
    </citation>
    <scope>NUCLEOTIDE SEQUENCE [LARGE SCALE GENOMIC DNA]</scope>
    <source>
        <strain evidence="1 2">LQ58</strain>
    </source>
</reference>
<name>A0A0T6DUH1_9GAMM</name>
<dbReference type="Pfam" id="PF05521">
    <property type="entry name" value="Phage_HCP"/>
    <property type="match status" value="1"/>
</dbReference>
<dbReference type="AlphaFoldDB" id="A0A0T6DUH1"/>
<proteinExistence type="predicted"/>
<sequence length="110" mass="12138">MVKISRGKLNTPIGILRATTTQDDYGAVISTFAQVSQTFCEWLPLSANAVIQAHTEGMTITAKLHVDLQTDINQTDQIKNLNDGQIYELITVMPVPTDNKKIIICKVSHV</sequence>
<dbReference type="InterPro" id="IPR038666">
    <property type="entry name" value="SSP1_head-tail_sf"/>
</dbReference>
<keyword evidence="2" id="KW-1185">Reference proteome</keyword>
<comment type="caution">
    <text evidence="1">The sequence shown here is derived from an EMBL/GenBank/DDBJ whole genome shotgun (WGS) entry which is preliminary data.</text>
</comment>
<dbReference type="EMBL" id="LNDJ01000013">
    <property type="protein sequence ID" value="KRU23538.1"/>
    <property type="molecule type" value="Genomic_DNA"/>
</dbReference>
<evidence type="ECO:0000313" key="1">
    <source>
        <dbReference type="EMBL" id="KRU23538.1"/>
    </source>
</evidence>
<dbReference type="Gene3D" id="2.40.10.270">
    <property type="entry name" value="Bacteriophage SPP1 head-tail adaptor protein"/>
    <property type="match status" value="1"/>
</dbReference>
<dbReference type="InterPro" id="IPR008767">
    <property type="entry name" value="Phage_SPP1_head-tail_adaptor"/>
</dbReference>
<accession>A0A0T6DUH1</accession>
<dbReference type="RefSeq" id="WP_058023697.1">
    <property type="nucleotide sequence ID" value="NZ_LNDJ01000013.1"/>
</dbReference>
<dbReference type="NCBIfam" id="TIGR01563">
    <property type="entry name" value="gp16_SPP1"/>
    <property type="match status" value="1"/>
</dbReference>
<dbReference type="Proteomes" id="UP000051202">
    <property type="component" value="Unassembled WGS sequence"/>
</dbReference>
<protein>
    <recommendedName>
        <fullName evidence="3">Head-tail adaptor protein</fullName>
    </recommendedName>
</protein>
<gene>
    <name evidence="1" type="ORF">AS194_03995</name>
</gene>
<dbReference type="STRING" id="554343.AS194_03995"/>
<evidence type="ECO:0000313" key="2">
    <source>
        <dbReference type="Proteomes" id="UP000051202"/>
    </source>
</evidence>
<evidence type="ECO:0008006" key="3">
    <source>
        <dbReference type="Google" id="ProtNLM"/>
    </source>
</evidence>